<dbReference type="Pfam" id="PF00069">
    <property type="entry name" value="Pkinase"/>
    <property type="match status" value="1"/>
</dbReference>
<dbReference type="Gene3D" id="1.10.510.10">
    <property type="entry name" value="Transferase(Phosphotransferase) domain 1"/>
    <property type="match status" value="1"/>
</dbReference>
<sequence length="492" mass="59460">MHMEGQKQFFLFEYIEESQFLDQKIKDYSKIQRSFQYPEIQSYLKNLLLALYQLHKNQMPGRVFSTFNIVVQPNNKIVLMDFGFEPQIEQNYLDILAPPEYLKKIIDKENANQTDYKFDLKFDSWLLGAFLYHLIKFQSINQVKVNNIDIRFKYDKKEEFYEYLKNIEYIPCQTTRYKNTLLSLVQGLLTCDPKKRLSFLQIYQHPFIQDLQLQGQQEYIQFYSQCQYIRDLQNEVIDTRELNRDPPPIMEVPTRQPNYLHVILNKPQFSDQSFYNYWFKIQLDCLRCYLLVQTADKITILSNYNYPFIKVLVYIIKKMHLLILREMNNYLKSELYQNQPNRNWQIFLNQHQRDLISTEQINLYLKVLEQELKIIFEQHCQIHLQQGSLLPLEIQQSLNDNRDQDPYYYFLNGYADAISMLLIYVDQLITQNQLFKLEELQSFKKLIYFCVDINISFQSQTFKEQFQKLTYNNQEVQPKDIITFLGITNKFG</sequence>
<accession>A0D4C3</accession>
<keyword evidence="3" id="KW-1185">Reference proteome</keyword>
<dbReference type="PANTHER" id="PTHR44305:SF24">
    <property type="entry name" value="TYROSINE-PROTEIN KINASE C03B1.5-RELATED"/>
    <property type="match status" value="1"/>
</dbReference>
<dbReference type="GO" id="GO:0004672">
    <property type="term" value="F:protein kinase activity"/>
    <property type="evidence" value="ECO:0007669"/>
    <property type="project" value="InterPro"/>
</dbReference>
<evidence type="ECO:0000313" key="3">
    <source>
        <dbReference type="Proteomes" id="UP000000600"/>
    </source>
</evidence>
<reference evidence="2 3" key="1">
    <citation type="journal article" date="2006" name="Nature">
        <title>Global trends of whole-genome duplications revealed by the ciliate Paramecium tetraurelia.</title>
        <authorList>
            <consortium name="Genoscope"/>
            <person name="Aury J.-M."/>
            <person name="Jaillon O."/>
            <person name="Duret L."/>
            <person name="Noel B."/>
            <person name="Jubin C."/>
            <person name="Porcel B.M."/>
            <person name="Segurens B."/>
            <person name="Daubin V."/>
            <person name="Anthouard V."/>
            <person name="Aiach N."/>
            <person name="Arnaiz O."/>
            <person name="Billaut A."/>
            <person name="Beisson J."/>
            <person name="Blanc I."/>
            <person name="Bouhouche K."/>
            <person name="Camara F."/>
            <person name="Duharcourt S."/>
            <person name="Guigo R."/>
            <person name="Gogendeau D."/>
            <person name="Katinka M."/>
            <person name="Keller A.-M."/>
            <person name="Kissmehl R."/>
            <person name="Klotz C."/>
            <person name="Koll F."/>
            <person name="Le Moue A."/>
            <person name="Lepere C."/>
            <person name="Malinsky S."/>
            <person name="Nowacki M."/>
            <person name="Nowak J.K."/>
            <person name="Plattner H."/>
            <person name="Poulain J."/>
            <person name="Ruiz F."/>
            <person name="Serrano V."/>
            <person name="Zagulski M."/>
            <person name="Dessen P."/>
            <person name="Betermier M."/>
            <person name="Weissenbach J."/>
            <person name="Scarpelli C."/>
            <person name="Schachter V."/>
            <person name="Sperling L."/>
            <person name="Meyer E."/>
            <person name="Cohen J."/>
            <person name="Wincker P."/>
        </authorList>
    </citation>
    <scope>NUCLEOTIDE SEQUENCE [LARGE SCALE GENOMIC DNA]</scope>
    <source>
        <strain evidence="2 3">Stock d4-2</strain>
    </source>
</reference>
<dbReference type="PANTHER" id="PTHR44305">
    <property type="entry name" value="SI:DKEY-192D15.2-RELATED"/>
    <property type="match status" value="1"/>
</dbReference>
<dbReference type="AlphaFoldDB" id="A0D4C3"/>
<dbReference type="EMBL" id="CT868285">
    <property type="protein sequence ID" value="CAK77890.1"/>
    <property type="molecule type" value="Genomic_DNA"/>
</dbReference>
<proteinExistence type="predicted"/>
<name>A0D4C3_PARTE</name>
<dbReference type="STRING" id="5888.A0D4C3"/>
<dbReference type="KEGG" id="ptm:GSPATT00013356001"/>
<dbReference type="InterPro" id="IPR053083">
    <property type="entry name" value="TF_kinase-domain_protein"/>
</dbReference>
<dbReference type="OrthoDB" id="309104at2759"/>
<evidence type="ECO:0000259" key="1">
    <source>
        <dbReference type="PROSITE" id="PS50011"/>
    </source>
</evidence>
<dbReference type="InterPro" id="IPR000719">
    <property type="entry name" value="Prot_kinase_dom"/>
</dbReference>
<dbReference type="InParanoid" id="A0D4C3"/>
<gene>
    <name evidence="2" type="ORF">GSPATT00013356001</name>
</gene>
<evidence type="ECO:0000313" key="2">
    <source>
        <dbReference type="EMBL" id="CAK77890.1"/>
    </source>
</evidence>
<feature type="domain" description="Protein kinase" evidence="1">
    <location>
        <begin position="1"/>
        <end position="208"/>
    </location>
</feature>
<dbReference type="RefSeq" id="XP_001445287.1">
    <property type="nucleotide sequence ID" value="XM_001445250.1"/>
</dbReference>
<dbReference type="SUPFAM" id="SSF56112">
    <property type="entry name" value="Protein kinase-like (PK-like)"/>
    <property type="match status" value="1"/>
</dbReference>
<dbReference type="OMA" id="PYYYFLN"/>
<dbReference type="eggNOG" id="KOG0599">
    <property type="taxonomic scope" value="Eukaryota"/>
</dbReference>
<dbReference type="PROSITE" id="PS50011">
    <property type="entry name" value="PROTEIN_KINASE_DOM"/>
    <property type="match status" value="1"/>
</dbReference>
<dbReference type="GeneID" id="5031072"/>
<organism evidence="2 3">
    <name type="scientific">Paramecium tetraurelia</name>
    <dbReference type="NCBI Taxonomy" id="5888"/>
    <lineage>
        <taxon>Eukaryota</taxon>
        <taxon>Sar</taxon>
        <taxon>Alveolata</taxon>
        <taxon>Ciliophora</taxon>
        <taxon>Intramacronucleata</taxon>
        <taxon>Oligohymenophorea</taxon>
        <taxon>Peniculida</taxon>
        <taxon>Parameciidae</taxon>
        <taxon>Paramecium</taxon>
    </lineage>
</organism>
<dbReference type="Proteomes" id="UP000000600">
    <property type="component" value="Unassembled WGS sequence"/>
</dbReference>
<dbReference type="InterPro" id="IPR011009">
    <property type="entry name" value="Kinase-like_dom_sf"/>
</dbReference>
<protein>
    <recommendedName>
        <fullName evidence="1">Protein kinase domain-containing protein</fullName>
    </recommendedName>
</protein>
<dbReference type="GO" id="GO:0005524">
    <property type="term" value="F:ATP binding"/>
    <property type="evidence" value="ECO:0007669"/>
    <property type="project" value="InterPro"/>
</dbReference>
<dbReference type="HOGENOM" id="CLU_554883_0_0_1"/>